<evidence type="ECO:0000256" key="2">
    <source>
        <dbReference type="ARBA" id="ARBA00023125"/>
    </source>
</evidence>
<keyword evidence="2" id="KW-0238">DNA-binding</keyword>
<dbReference type="AlphaFoldDB" id="A0A1B2HNK3"/>
<dbReference type="InterPro" id="IPR000792">
    <property type="entry name" value="Tscrpt_reg_LuxR_C"/>
</dbReference>
<dbReference type="KEGG" id="led:BBK82_27875"/>
<keyword evidence="3" id="KW-0804">Transcription</keyword>
<feature type="domain" description="HTH luxR-type" evidence="4">
    <location>
        <begin position="145"/>
        <end position="211"/>
    </location>
</feature>
<proteinExistence type="predicted"/>
<protein>
    <recommendedName>
        <fullName evidence="4">HTH luxR-type domain-containing protein</fullName>
    </recommendedName>
</protein>
<accession>A0A1B2HNK3</accession>
<dbReference type="InterPro" id="IPR016032">
    <property type="entry name" value="Sig_transdc_resp-reg_C-effctor"/>
</dbReference>
<dbReference type="Gene3D" id="1.10.10.10">
    <property type="entry name" value="Winged helix-like DNA-binding domain superfamily/Winged helix DNA-binding domain"/>
    <property type="match status" value="1"/>
</dbReference>
<sequence>MLRRSPANRTEFVELLHDRSTIIRALGNLTSRCTSVRCVLTGSGGADSDLLDLVLAAAERGRLLLDPALALRTESIERAARHRVDVRVHAGPVRQMLLFDDRSAVLPLATNDLNAGAVVLRSPLSAPYGQLFELMWSDARTPAGSAPHDDTLTSRETQVIGLLLDGATDCQVAARLGMSTRTVRAVVAQLQQRFGTRSRMALGFRLARVTD</sequence>
<dbReference type="PANTHER" id="PTHR44688:SF16">
    <property type="entry name" value="DNA-BINDING TRANSCRIPTIONAL ACTIVATOR DEVR_DOSR"/>
    <property type="match status" value="1"/>
</dbReference>
<organism evidence="5 6">
    <name type="scientific">Lentzea guizhouensis</name>
    <dbReference type="NCBI Taxonomy" id="1586287"/>
    <lineage>
        <taxon>Bacteria</taxon>
        <taxon>Bacillati</taxon>
        <taxon>Actinomycetota</taxon>
        <taxon>Actinomycetes</taxon>
        <taxon>Pseudonocardiales</taxon>
        <taxon>Pseudonocardiaceae</taxon>
        <taxon>Lentzea</taxon>
    </lineage>
</organism>
<dbReference type="EMBL" id="CP016793">
    <property type="protein sequence ID" value="ANZ39307.1"/>
    <property type="molecule type" value="Genomic_DNA"/>
</dbReference>
<evidence type="ECO:0000256" key="3">
    <source>
        <dbReference type="ARBA" id="ARBA00023163"/>
    </source>
</evidence>
<dbReference type="Proteomes" id="UP000093053">
    <property type="component" value="Chromosome"/>
</dbReference>
<evidence type="ECO:0000259" key="4">
    <source>
        <dbReference type="PROSITE" id="PS50043"/>
    </source>
</evidence>
<evidence type="ECO:0000313" key="5">
    <source>
        <dbReference type="EMBL" id="ANZ39307.1"/>
    </source>
</evidence>
<reference evidence="5 6" key="1">
    <citation type="submission" date="2016-07" db="EMBL/GenBank/DDBJ databases">
        <title>Complete genome sequence of the Lentzea guizhouensis DHS C013.</title>
        <authorList>
            <person name="Cao C."/>
        </authorList>
    </citation>
    <scope>NUCLEOTIDE SEQUENCE [LARGE SCALE GENOMIC DNA]</scope>
    <source>
        <strain evidence="5 6">DHS C013</strain>
    </source>
</reference>
<keyword evidence="6" id="KW-1185">Reference proteome</keyword>
<name>A0A1B2HNK3_9PSEU</name>
<dbReference type="STRING" id="1586287.BBK82_27875"/>
<evidence type="ECO:0000313" key="6">
    <source>
        <dbReference type="Proteomes" id="UP000093053"/>
    </source>
</evidence>
<dbReference type="Pfam" id="PF00196">
    <property type="entry name" value="GerE"/>
    <property type="match status" value="1"/>
</dbReference>
<keyword evidence="1" id="KW-0805">Transcription regulation</keyword>
<dbReference type="SMART" id="SM00421">
    <property type="entry name" value="HTH_LUXR"/>
    <property type="match status" value="1"/>
</dbReference>
<dbReference type="GO" id="GO:0003677">
    <property type="term" value="F:DNA binding"/>
    <property type="evidence" value="ECO:0007669"/>
    <property type="project" value="UniProtKB-KW"/>
</dbReference>
<dbReference type="SUPFAM" id="SSF46894">
    <property type="entry name" value="C-terminal effector domain of the bipartite response regulators"/>
    <property type="match status" value="1"/>
</dbReference>
<dbReference type="InterPro" id="IPR036388">
    <property type="entry name" value="WH-like_DNA-bd_sf"/>
</dbReference>
<dbReference type="PROSITE" id="PS50043">
    <property type="entry name" value="HTH_LUXR_2"/>
    <property type="match status" value="1"/>
</dbReference>
<dbReference type="PRINTS" id="PR00038">
    <property type="entry name" value="HTHLUXR"/>
</dbReference>
<dbReference type="GO" id="GO:0006355">
    <property type="term" value="P:regulation of DNA-templated transcription"/>
    <property type="evidence" value="ECO:0007669"/>
    <property type="project" value="InterPro"/>
</dbReference>
<gene>
    <name evidence="5" type="ORF">BBK82_27875</name>
</gene>
<dbReference type="PANTHER" id="PTHR44688">
    <property type="entry name" value="DNA-BINDING TRANSCRIPTIONAL ACTIVATOR DEVR_DOSR"/>
    <property type="match status" value="1"/>
</dbReference>
<evidence type="ECO:0000256" key="1">
    <source>
        <dbReference type="ARBA" id="ARBA00023015"/>
    </source>
</evidence>